<evidence type="ECO:0000313" key="1">
    <source>
        <dbReference type="EMBL" id="CEG37234.1"/>
    </source>
</evidence>
<sequence>MIRKIERKVITDSHDRGERSCSHGDEGDAWMVNKYGRLDEDEKTLVAGKSVQISIEVLYMLSEVPTLISSRRPILLFRSFSLGVLEKSGTIEERTKLDPNHNAFVRLTRTSMG</sequence>
<organism evidence="1 2">
    <name type="scientific">Plasmopara halstedii</name>
    <name type="common">Downy mildew of sunflower</name>
    <dbReference type="NCBI Taxonomy" id="4781"/>
    <lineage>
        <taxon>Eukaryota</taxon>
        <taxon>Sar</taxon>
        <taxon>Stramenopiles</taxon>
        <taxon>Oomycota</taxon>
        <taxon>Peronosporomycetes</taxon>
        <taxon>Peronosporales</taxon>
        <taxon>Peronosporaceae</taxon>
        <taxon>Plasmopara</taxon>
    </lineage>
</organism>
<accession>A0A0P1A9L4</accession>
<dbReference type="EMBL" id="CCYD01000261">
    <property type="protein sequence ID" value="CEG37234.1"/>
    <property type="molecule type" value="Genomic_DNA"/>
</dbReference>
<reference evidence="2" key="1">
    <citation type="submission" date="2014-09" db="EMBL/GenBank/DDBJ databases">
        <authorList>
            <person name="Sharma Rahul"/>
            <person name="Thines Marco"/>
        </authorList>
    </citation>
    <scope>NUCLEOTIDE SEQUENCE [LARGE SCALE GENOMIC DNA]</scope>
</reference>
<evidence type="ECO:0000313" key="2">
    <source>
        <dbReference type="Proteomes" id="UP000054928"/>
    </source>
</evidence>
<name>A0A0P1A9L4_PLAHL</name>
<proteinExistence type="predicted"/>
<protein>
    <submittedName>
        <fullName evidence="1">Uncharacterized protein</fullName>
    </submittedName>
</protein>
<keyword evidence="2" id="KW-1185">Reference proteome</keyword>
<dbReference type="Proteomes" id="UP000054928">
    <property type="component" value="Unassembled WGS sequence"/>
</dbReference>
<dbReference type="RefSeq" id="XP_024573603.1">
    <property type="nucleotide sequence ID" value="XM_024722536.1"/>
</dbReference>
<dbReference type="GeneID" id="36399731"/>
<dbReference type="AlphaFoldDB" id="A0A0P1A9L4"/>